<dbReference type="RefSeq" id="WP_179388297.1">
    <property type="nucleotide sequence ID" value="NZ_JACBYQ010000001.1"/>
</dbReference>
<evidence type="ECO:0000313" key="1">
    <source>
        <dbReference type="EMBL" id="NYE94549.1"/>
    </source>
</evidence>
<name>A0A7Y9S4S1_9MICC</name>
<keyword evidence="2" id="KW-1185">Reference proteome</keyword>
<organism evidence="1 2">
    <name type="scientific">Psychromicrobium silvestre</name>
    <dbReference type="NCBI Taxonomy" id="1645614"/>
    <lineage>
        <taxon>Bacteria</taxon>
        <taxon>Bacillati</taxon>
        <taxon>Actinomycetota</taxon>
        <taxon>Actinomycetes</taxon>
        <taxon>Micrococcales</taxon>
        <taxon>Micrococcaceae</taxon>
        <taxon>Psychromicrobium</taxon>
    </lineage>
</organism>
<dbReference type="Proteomes" id="UP000521748">
    <property type="component" value="Unassembled WGS sequence"/>
</dbReference>
<evidence type="ECO:0000313" key="2">
    <source>
        <dbReference type="Proteomes" id="UP000521748"/>
    </source>
</evidence>
<comment type="caution">
    <text evidence="1">The sequence shown here is derived from an EMBL/GenBank/DDBJ whole genome shotgun (WGS) entry which is preliminary data.</text>
</comment>
<reference evidence="1 2" key="1">
    <citation type="submission" date="2020-07" db="EMBL/GenBank/DDBJ databases">
        <title>Sequencing the genomes of 1000 actinobacteria strains.</title>
        <authorList>
            <person name="Klenk H.-P."/>
        </authorList>
    </citation>
    <scope>NUCLEOTIDE SEQUENCE [LARGE SCALE GENOMIC DNA]</scope>
    <source>
        <strain evidence="1 2">DSM 102047</strain>
    </source>
</reference>
<protein>
    <submittedName>
        <fullName evidence="1">Uncharacterized protein</fullName>
    </submittedName>
</protein>
<gene>
    <name evidence="1" type="ORF">FHU41_000770</name>
</gene>
<sequence>MTETLQVKYGLKYLSGVNKGEVFEIAATQEDRAIGYVQQQADALGFEAAAVSSTDGGNTWQTI</sequence>
<dbReference type="EMBL" id="JACBYQ010000001">
    <property type="protein sequence ID" value="NYE94549.1"/>
    <property type="molecule type" value="Genomic_DNA"/>
</dbReference>
<proteinExistence type="predicted"/>
<dbReference type="AlphaFoldDB" id="A0A7Y9S4S1"/>
<accession>A0A7Y9S4S1</accession>